<comment type="similarity">
    <text evidence="1">Belongs to the Cdt1 family.</text>
</comment>
<dbReference type="GO" id="GO:0000076">
    <property type="term" value="P:DNA replication checkpoint signaling"/>
    <property type="evidence" value="ECO:0007669"/>
    <property type="project" value="TreeGrafter"/>
</dbReference>
<dbReference type="GO" id="GO:0005634">
    <property type="term" value="C:nucleus"/>
    <property type="evidence" value="ECO:0007669"/>
    <property type="project" value="TreeGrafter"/>
</dbReference>
<dbReference type="Gene3D" id="1.10.10.1420">
    <property type="entry name" value="DNA replication factor Cdt1, C-terminal WH domain"/>
    <property type="match status" value="1"/>
</dbReference>
<evidence type="ECO:0000256" key="2">
    <source>
        <dbReference type="ARBA" id="ARBA00023306"/>
    </source>
</evidence>
<dbReference type="GO" id="GO:0000278">
    <property type="term" value="P:mitotic cell cycle"/>
    <property type="evidence" value="ECO:0007669"/>
    <property type="project" value="TreeGrafter"/>
</dbReference>
<dbReference type="AlphaFoldDB" id="A0AAW2Y118"/>
<feature type="region of interest" description="Disordered" evidence="3">
    <location>
        <begin position="318"/>
        <end position="347"/>
    </location>
</feature>
<dbReference type="GO" id="GO:0030174">
    <property type="term" value="P:regulation of DNA-templated DNA replication initiation"/>
    <property type="evidence" value="ECO:0007669"/>
    <property type="project" value="InterPro"/>
</dbReference>
<feature type="region of interest" description="Disordered" evidence="3">
    <location>
        <begin position="388"/>
        <end position="429"/>
    </location>
</feature>
<sequence length="603" mass="67573">MDAGKSSPLSMFKSKKQLHSPASSDREPPKVAEPAQNPWSVKTPGKPVDAPRRLRHRGAAMSIKEVREAAMKLRERGSDTPVRADPLLGSEKEDIVKSKKKSVEAEIQLPEKYELLEKFFNSLDSSIRLLQLKRSPTTFTNISSQIESLTDRRFTYGHLAQLKFILPEAILVEKVLRHDERTSCMKPDLRITLNVEAIESKSKSKSQSRNLHLRKIFRGRLLDFFTSHPEGDEVPEEELPEPFTRLKASASISSVQPSASSLMSETPDGAVLEGRTVTASHLSASFKRSFSQRGSGHLTTNIREDQVVVSNHASVDVEHEFPGKETSSVAAEPHSKSSVKPSGKEKCSFETPVKCKDSIEDEDQLFVETIPLLRTPVDLSSTPAKLMSATPMLHPPKRCYMSPDDNSSRSPSKLVRRPPPNRPLKFDTPVKSVKVDGEFGRSRKSSADDDIFDILPEALLQSIREKEHLASMEKDPAISQAKRRQQMIASLPKLFDMIYFLFQSIRRSIITKEELIQKIITGHLDIVDRREVEEQLRLLQELAPEWIHEKLASSGDILLCVNKISSPEVIRTKLSDANPFTSMVSAIVEMATWFLSACSVVLN</sequence>
<evidence type="ECO:0000256" key="3">
    <source>
        <dbReference type="SAM" id="MobiDB-lite"/>
    </source>
</evidence>
<evidence type="ECO:0000313" key="5">
    <source>
        <dbReference type="EMBL" id="KAL0459417.1"/>
    </source>
</evidence>
<reference evidence="5" key="1">
    <citation type="submission" date="2020-06" db="EMBL/GenBank/DDBJ databases">
        <authorList>
            <person name="Li T."/>
            <person name="Hu X."/>
            <person name="Zhang T."/>
            <person name="Song X."/>
            <person name="Zhang H."/>
            <person name="Dai N."/>
            <person name="Sheng W."/>
            <person name="Hou X."/>
            <person name="Wei L."/>
        </authorList>
    </citation>
    <scope>NUCLEOTIDE SEQUENCE</scope>
    <source>
        <strain evidence="5">KEN1</strain>
        <tissue evidence="5">Leaf</tissue>
    </source>
</reference>
<dbReference type="InterPro" id="IPR036390">
    <property type="entry name" value="WH_DNA-bd_sf"/>
</dbReference>
<dbReference type="InterPro" id="IPR045173">
    <property type="entry name" value="Cdt1"/>
</dbReference>
<dbReference type="CDD" id="cd08767">
    <property type="entry name" value="Cdt1_c"/>
    <property type="match status" value="1"/>
</dbReference>
<dbReference type="PANTHER" id="PTHR28637">
    <property type="entry name" value="DNA REPLICATION FACTOR CDT1"/>
    <property type="match status" value="1"/>
</dbReference>
<dbReference type="SUPFAM" id="SSF46785">
    <property type="entry name" value="Winged helix' DNA-binding domain"/>
    <property type="match status" value="1"/>
</dbReference>
<dbReference type="GO" id="GO:0071163">
    <property type="term" value="P:DNA replication preinitiation complex assembly"/>
    <property type="evidence" value="ECO:0007669"/>
    <property type="project" value="InterPro"/>
</dbReference>
<feature type="domain" description="CDT1 Geminin-binding" evidence="4">
    <location>
        <begin position="109"/>
        <end position="241"/>
    </location>
</feature>
<dbReference type="GO" id="GO:0070182">
    <property type="term" value="F:DNA polymerase binding"/>
    <property type="evidence" value="ECO:0007669"/>
    <property type="project" value="TreeGrafter"/>
</dbReference>
<evidence type="ECO:0000259" key="4">
    <source>
        <dbReference type="SMART" id="SM01075"/>
    </source>
</evidence>
<feature type="region of interest" description="Disordered" evidence="3">
    <location>
        <begin position="1"/>
        <end position="59"/>
    </location>
</feature>
<evidence type="ECO:0000256" key="1">
    <source>
        <dbReference type="ARBA" id="ARBA00008356"/>
    </source>
</evidence>
<dbReference type="Pfam" id="PF16679">
    <property type="entry name" value="CDT1_C"/>
    <property type="match status" value="1"/>
</dbReference>
<dbReference type="Pfam" id="PF08839">
    <property type="entry name" value="CDT1"/>
    <property type="match status" value="1"/>
</dbReference>
<comment type="caution">
    <text evidence="5">The sequence shown here is derived from an EMBL/GenBank/DDBJ whole genome shotgun (WGS) entry which is preliminary data.</text>
</comment>
<dbReference type="InterPro" id="IPR038090">
    <property type="entry name" value="Cdt1_C_WH_dom_sf"/>
</dbReference>
<accession>A0AAW2Y118</accession>
<dbReference type="GO" id="GO:0003677">
    <property type="term" value="F:DNA binding"/>
    <property type="evidence" value="ECO:0007669"/>
    <property type="project" value="InterPro"/>
</dbReference>
<organism evidence="5">
    <name type="scientific">Sesamum latifolium</name>
    <dbReference type="NCBI Taxonomy" id="2727402"/>
    <lineage>
        <taxon>Eukaryota</taxon>
        <taxon>Viridiplantae</taxon>
        <taxon>Streptophyta</taxon>
        <taxon>Embryophyta</taxon>
        <taxon>Tracheophyta</taxon>
        <taxon>Spermatophyta</taxon>
        <taxon>Magnoliopsida</taxon>
        <taxon>eudicotyledons</taxon>
        <taxon>Gunneridae</taxon>
        <taxon>Pentapetalae</taxon>
        <taxon>asterids</taxon>
        <taxon>lamiids</taxon>
        <taxon>Lamiales</taxon>
        <taxon>Pedaliaceae</taxon>
        <taxon>Sesamum</taxon>
    </lineage>
</organism>
<name>A0AAW2Y118_9LAMI</name>
<dbReference type="EMBL" id="JACGWN010000002">
    <property type="protein sequence ID" value="KAL0459417.1"/>
    <property type="molecule type" value="Genomic_DNA"/>
</dbReference>
<proteinExistence type="inferred from homology"/>
<dbReference type="PANTHER" id="PTHR28637:SF1">
    <property type="entry name" value="DNA REPLICATION FACTOR CDT1"/>
    <property type="match status" value="1"/>
</dbReference>
<dbReference type="SMART" id="SM01075">
    <property type="entry name" value="CDT1"/>
    <property type="match status" value="1"/>
</dbReference>
<dbReference type="CDD" id="cd08674">
    <property type="entry name" value="Cdt1_m"/>
    <property type="match status" value="1"/>
</dbReference>
<dbReference type="FunFam" id="1.10.10.1420:FF:000003">
    <property type="entry name" value="CDT1-like protein a chloroplastic"/>
    <property type="match status" value="1"/>
</dbReference>
<protein>
    <submittedName>
        <fullName evidence="5">CDT1-like protein a, chloroplastic</fullName>
    </submittedName>
</protein>
<gene>
    <name evidence="5" type="ORF">Slati_0568900</name>
</gene>
<reference evidence="5" key="2">
    <citation type="journal article" date="2024" name="Plant">
        <title>Genomic evolution and insights into agronomic trait innovations of Sesamum species.</title>
        <authorList>
            <person name="Miao H."/>
            <person name="Wang L."/>
            <person name="Qu L."/>
            <person name="Liu H."/>
            <person name="Sun Y."/>
            <person name="Le M."/>
            <person name="Wang Q."/>
            <person name="Wei S."/>
            <person name="Zheng Y."/>
            <person name="Lin W."/>
            <person name="Duan Y."/>
            <person name="Cao H."/>
            <person name="Xiong S."/>
            <person name="Wang X."/>
            <person name="Wei L."/>
            <person name="Li C."/>
            <person name="Ma Q."/>
            <person name="Ju M."/>
            <person name="Zhao R."/>
            <person name="Li G."/>
            <person name="Mu C."/>
            <person name="Tian Q."/>
            <person name="Mei H."/>
            <person name="Zhang T."/>
            <person name="Gao T."/>
            <person name="Zhang H."/>
        </authorList>
    </citation>
    <scope>NUCLEOTIDE SEQUENCE</scope>
    <source>
        <strain evidence="5">KEN1</strain>
    </source>
</reference>
<keyword evidence="2" id="KW-0131">Cell cycle</keyword>
<dbReference type="InterPro" id="IPR014939">
    <property type="entry name" value="CDT1_Gemini-bd-like"/>
</dbReference>
<dbReference type="InterPro" id="IPR032054">
    <property type="entry name" value="Cdt1_C"/>
</dbReference>